<dbReference type="AlphaFoldDB" id="A0A0D9QDZ7"/>
<dbReference type="Proteomes" id="UP000054561">
    <property type="component" value="Unassembled WGS sequence"/>
</dbReference>
<dbReference type="VEuPathDB" id="PlasmoDB:AK88_05312"/>
<feature type="domain" description="Schizont-infected cell agglutination extracellular alpha" evidence="3">
    <location>
        <begin position="23"/>
        <end position="182"/>
    </location>
</feature>
<feature type="transmembrane region" description="Helical" evidence="2">
    <location>
        <begin position="658"/>
        <end position="685"/>
    </location>
</feature>
<accession>A0A0D9QDZ7</accession>
<evidence type="ECO:0000313" key="5">
    <source>
        <dbReference type="Proteomes" id="UP000054561"/>
    </source>
</evidence>
<dbReference type="OrthoDB" id="389533at2759"/>
<feature type="compositionally biased region" description="Low complexity" evidence="1">
    <location>
        <begin position="314"/>
        <end position="324"/>
    </location>
</feature>
<dbReference type="RefSeq" id="XP_012338337.1">
    <property type="nucleotide sequence ID" value="XM_012482914.1"/>
</dbReference>
<protein>
    <recommendedName>
        <fullName evidence="3">Schizont-infected cell agglutination extracellular alpha domain-containing protein</fullName>
    </recommendedName>
</protein>
<gene>
    <name evidence="4" type="ORF">AK88_05312</name>
</gene>
<keyword evidence="5" id="KW-1185">Reference proteome</keyword>
<feature type="region of interest" description="Disordered" evidence="1">
    <location>
        <begin position="621"/>
        <end position="643"/>
    </location>
</feature>
<feature type="region of interest" description="Disordered" evidence="1">
    <location>
        <begin position="285"/>
        <end position="361"/>
    </location>
</feature>
<dbReference type="InterPro" id="IPR024290">
    <property type="entry name" value="SICA_extracell_a"/>
</dbReference>
<name>A0A0D9QDZ7_PLAFR</name>
<sequence length="699" mass="79347">MSAKEFTDLLVEYILERKIQGDLHDGQDFSEKIWNDIENMFKELVLYVDDRKNNPMLQVMCNYSDFSAEYLKGPLNRFLCMEVGKIFYYMEGLNNNGTAQRSTDPGERELRNYLRCMIGTWTLMSLHGNKCNIREITTHVSTLMRTLAHTFHAVTNRDTCAWVTFEELKIGMRLTGEAMEQWVTQWKSRRSKITQGIRAGGCDKLGGGRMRIGSGQGDAPSNNIDILKSENLDQLHSLIENKEYLPKARVRDIMVKVGNSKNTQQGKKILEDAINTWDQERNKISSNAAETSSTPAAPSGGSEHGNQDASTNTSGQQPQAGRRPPAAPPHPHAAKPASPPGRGLTTPSGTKTSAGDKCDWKSVLDKGRNSTLYVMRGYNENQRTKLKSVLDAFAQHMQKHEQLMEQLGANCDNSGWEDFTPGVYHKDQTVGDMMRCRLMNTALWFANKDDKDDEEVNRLRCEVANVFGYILKNIYCKDKGGYNRGIEYAYTAMRNMGNTVNGTEGLKGPVAEGRCTMCGYVGHTHNVEAVNLEIAQWLMNQGGILAEIQQLQQQRPCAEYWQDYIKKEAAESGPVKDTLKPEAMEEMDKAKKEIKKTATRVFEAAEKKVQDKITELQGKNTNIRPDTYRTNMDGRPPQQHTHMRREQHNPYYNVQAHFLFFLFGTANLYFSPYYCYLCTVIYILISFHIKLNENILEMG</sequence>
<proteinExistence type="predicted"/>
<evidence type="ECO:0000256" key="1">
    <source>
        <dbReference type="SAM" id="MobiDB-lite"/>
    </source>
</evidence>
<keyword evidence="2" id="KW-0812">Transmembrane</keyword>
<dbReference type="EMBL" id="KQ001756">
    <property type="protein sequence ID" value="KJP85057.1"/>
    <property type="molecule type" value="Genomic_DNA"/>
</dbReference>
<evidence type="ECO:0000259" key="3">
    <source>
        <dbReference type="Pfam" id="PF12887"/>
    </source>
</evidence>
<organism evidence="4 5">
    <name type="scientific">Plasmodium fragile</name>
    <dbReference type="NCBI Taxonomy" id="5857"/>
    <lineage>
        <taxon>Eukaryota</taxon>
        <taxon>Sar</taxon>
        <taxon>Alveolata</taxon>
        <taxon>Apicomplexa</taxon>
        <taxon>Aconoidasida</taxon>
        <taxon>Haemosporida</taxon>
        <taxon>Plasmodiidae</taxon>
        <taxon>Plasmodium</taxon>
        <taxon>Plasmodium (Plasmodium)</taxon>
    </lineage>
</organism>
<feature type="compositionally biased region" description="Low complexity" evidence="1">
    <location>
        <begin position="285"/>
        <end position="299"/>
    </location>
</feature>
<evidence type="ECO:0000313" key="4">
    <source>
        <dbReference type="EMBL" id="KJP85057.1"/>
    </source>
</evidence>
<keyword evidence="2" id="KW-1133">Transmembrane helix</keyword>
<reference evidence="4 5" key="1">
    <citation type="submission" date="2014-03" db="EMBL/GenBank/DDBJ databases">
        <title>The Genome Sequence of Plasmodium fragile nilgiri.</title>
        <authorList>
            <consortium name="The Broad Institute Genomics Platform"/>
            <consortium name="The Broad Institute Genome Sequencing Center for Infectious Disease"/>
            <person name="Neafsey D."/>
            <person name="Duraisingh M."/>
            <person name="Young S.K."/>
            <person name="Zeng Q."/>
            <person name="Gargeya S."/>
            <person name="Abouelleil A."/>
            <person name="Alvarado L."/>
            <person name="Chapman S.B."/>
            <person name="Gainer-Dewar J."/>
            <person name="Goldberg J."/>
            <person name="Griggs A."/>
            <person name="Gujja S."/>
            <person name="Hansen M."/>
            <person name="Howarth C."/>
            <person name="Imamovic A."/>
            <person name="Larimer J."/>
            <person name="Pearson M."/>
            <person name="Poon T.W."/>
            <person name="Priest M."/>
            <person name="Roberts A."/>
            <person name="Saif S."/>
            <person name="Shea T."/>
            <person name="Sykes S."/>
            <person name="Wortman J."/>
            <person name="Nusbaum C."/>
            <person name="Birren B."/>
        </authorList>
    </citation>
    <scope>NUCLEOTIDE SEQUENCE [LARGE SCALE GENOMIC DNA]</scope>
    <source>
        <strain evidence="5">nilgiri</strain>
    </source>
</reference>
<dbReference type="GeneID" id="24270626"/>
<dbReference type="Pfam" id="PF12887">
    <property type="entry name" value="SICA_alpha"/>
    <property type="match status" value="1"/>
</dbReference>
<keyword evidence="2" id="KW-0472">Membrane</keyword>
<feature type="compositionally biased region" description="Polar residues" evidence="1">
    <location>
        <begin position="621"/>
        <end position="630"/>
    </location>
</feature>
<evidence type="ECO:0000256" key="2">
    <source>
        <dbReference type="SAM" id="Phobius"/>
    </source>
</evidence>